<feature type="domain" description="FeoB-type G" evidence="2">
    <location>
        <begin position="4"/>
        <end position="56"/>
    </location>
</feature>
<gene>
    <name evidence="3" type="primary">feoB_2</name>
    <name evidence="3" type="ORF">NCTC9177_00549</name>
</gene>
<dbReference type="GO" id="GO:0005525">
    <property type="term" value="F:GTP binding"/>
    <property type="evidence" value="ECO:0007669"/>
    <property type="project" value="InterPro"/>
</dbReference>
<keyword evidence="1" id="KW-0472">Membrane</keyword>
<evidence type="ECO:0000313" key="4">
    <source>
        <dbReference type="Proteomes" id="UP000254545"/>
    </source>
</evidence>
<keyword evidence="1" id="KW-1133">Transmembrane helix</keyword>
<reference evidence="3 4" key="1">
    <citation type="submission" date="2018-06" db="EMBL/GenBank/DDBJ databases">
        <authorList>
            <consortium name="Pathogen Informatics"/>
            <person name="Doyle S."/>
        </authorList>
    </citation>
    <scope>NUCLEOTIDE SEQUENCE [LARGE SCALE GENOMIC DNA]</scope>
    <source>
        <strain evidence="3 4">NCTC9177</strain>
    </source>
</reference>
<evidence type="ECO:0000313" key="3">
    <source>
        <dbReference type="EMBL" id="STS86779.1"/>
    </source>
</evidence>
<sequence>MPPTLERNLYLTLQLLELGIPCVVALNMLGYRRKAAGCVSISTPSAARLGCPVIPLGLKPADAESKR</sequence>
<protein>
    <submittedName>
        <fullName evidence="3">Ferrous iron transport protein B</fullName>
    </submittedName>
</protein>
<keyword evidence="1" id="KW-0812">Transmembrane</keyword>
<feature type="transmembrane region" description="Helical" evidence="1">
    <location>
        <begin position="12"/>
        <end position="31"/>
    </location>
</feature>
<dbReference type="Proteomes" id="UP000254545">
    <property type="component" value="Unassembled WGS sequence"/>
</dbReference>
<evidence type="ECO:0000259" key="2">
    <source>
        <dbReference type="Pfam" id="PF02421"/>
    </source>
</evidence>
<name>A0A7H4M8X9_KLEVA</name>
<dbReference type="InterPro" id="IPR030389">
    <property type="entry name" value="G_FEOB_dom"/>
</dbReference>
<dbReference type="EMBL" id="UGKR01000003">
    <property type="protein sequence ID" value="STS86779.1"/>
    <property type="molecule type" value="Genomic_DNA"/>
</dbReference>
<comment type="caution">
    <text evidence="3">The sequence shown here is derived from an EMBL/GenBank/DDBJ whole genome shotgun (WGS) entry which is preliminary data.</text>
</comment>
<dbReference type="Pfam" id="PF02421">
    <property type="entry name" value="FeoB_N"/>
    <property type="match status" value="1"/>
</dbReference>
<proteinExistence type="predicted"/>
<organism evidence="3 4">
    <name type="scientific">Klebsiella variicola</name>
    <dbReference type="NCBI Taxonomy" id="244366"/>
    <lineage>
        <taxon>Bacteria</taxon>
        <taxon>Pseudomonadati</taxon>
        <taxon>Pseudomonadota</taxon>
        <taxon>Gammaproteobacteria</taxon>
        <taxon>Enterobacterales</taxon>
        <taxon>Enterobacteriaceae</taxon>
        <taxon>Klebsiella/Raoultella group</taxon>
        <taxon>Klebsiella</taxon>
        <taxon>Klebsiella pneumoniae complex</taxon>
    </lineage>
</organism>
<accession>A0A7H4M8X9</accession>
<dbReference type="AlphaFoldDB" id="A0A7H4M8X9"/>
<evidence type="ECO:0000256" key="1">
    <source>
        <dbReference type="SAM" id="Phobius"/>
    </source>
</evidence>